<dbReference type="EMBL" id="SRZB01000057">
    <property type="protein sequence ID" value="TGX96547.1"/>
    <property type="molecule type" value="Genomic_DNA"/>
</dbReference>
<name>A0AC61QWZ3_9FIRM</name>
<sequence length="264" mass="30090">MGMEMMGNLNQQAKMAKMQQAWDMKKSGTLPIMGKTGTSVFKTLAPEKKKTSDAEVKKRISKIKTKLKSGAKLGAADKAFLRKHAPELYRKVLALEKEREAYEERLKECKTRDEVEEAKLQKKGEMSSTMKDTDPEFAMIRMAQMTAAESEAAPSVKQKPWRYEIEQEEQQEKSEAVERLTEKELENRRQEKSREEGQWAGREEEAFSDERFKDMHIAAIRMMPYSELSDAAADYTKGQAAYQASAGMEGAELPEAETKKEKRG</sequence>
<reference evidence="1" key="1">
    <citation type="submission" date="2019-04" db="EMBL/GenBank/DDBJ databases">
        <title>Microbes associate with the intestines of laboratory mice.</title>
        <authorList>
            <person name="Navarre W."/>
            <person name="Wong E."/>
            <person name="Huang K."/>
            <person name="Tropini C."/>
            <person name="Ng K."/>
            <person name="Yu B."/>
        </authorList>
    </citation>
    <scope>NUCLEOTIDE SEQUENCE</scope>
    <source>
        <strain evidence="1">NM72_1-8</strain>
    </source>
</reference>
<evidence type="ECO:0000313" key="2">
    <source>
        <dbReference type="Proteomes" id="UP000307720"/>
    </source>
</evidence>
<proteinExistence type="predicted"/>
<accession>A0AC61QWZ3</accession>
<dbReference type="Proteomes" id="UP000307720">
    <property type="component" value="Unassembled WGS sequence"/>
</dbReference>
<evidence type="ECO:0000313" key="1">
    <source>
        <dbReference type="EMBL" id="TGX96547.1"/>
    </source>
</evidence>
<gene>
    <name evidence="1" type="ORF">E5357_15760</name>
</gene>
<organism evidence="1 2">
    <name type="scientific">Hominisplanchenecus murintestinalis</name>
    <dbReference type="NCBI Taxonomy" id="2941517"/>
    <lineage>
        <taxon>Bacteria</taxon>
        <taxon>Bacillati</taxon>
        <taxon>Bacillota</taxon>
        <taxon>Clostridia</taxon>
        <taxon>Lachnospirales</taxon>
        <taxon>Lachnospiraceae</taxon>
        <taxon>Hominisplanchenecus</taxon>
    </lineage>
</organism>
<comment type="caution">
    <text evidence="1">The sequence shown here is derived from an EMBL/GenBank/DDBJ whole genome shotgun (WGS) entry which is preliminary data.</text>
</comment>
<keyword evidence="2" id="KW-1185">Reference proteome</keyword>
<protein>
    <submittedName>
        <fullName evidence="1">Uncharacterized protein</fullName>
    </submittedName>
</protein>